<dbReference type="Gene3D" id="3.40.50.300">
    <property type="entry name" value="P-loop containing nucleotide triphosphate hydrolases"/>
    <property type="match status" value="1"/>
</dbReference>
<keyword evidence="1" id="KW-0547">Nucleotide-binding</keyword>
<protein>
    <recommendedName>
        <fullName evidence="1">ATP-dependent DNA helicase</fullName>
        <ecNumber evidence="1">5.6.2.3</ecNumber>
    </recommendedName>
</protein>
<evidence type="ECO:0000256" key="1">
    <source>
        <dbReference type="RuleBase" id="RU363044"/>
    </source>
</evidence>
<dbReference type="GO" id="GO:0006310">
    <property type="term" value="P:DNA recombination"/>
    <property type="evidence" value="ECO:0007669"/>
    <property type="project" value="UniProtKB-KW"/>
</dbReference>
<comment type="similarity">
    <text evidence="1">Belongs to the helicase family.</text>
</comment>
<dbReference type="GO" id="GO:0006281">
    <property type="term" value="P:DNA repair"/>
    <property type="evidence" value="ECO:0007669"/>
    <property type="project" value="UniProtKB-KW"/>
</dbReference>
<accession>A0AAV4EFK2</accession>
<sequence>QERIADANVQKLSPEQSVIYNDFTQKIQNGQSGLCFLDAPGGCGKTFFIETILASQRAKGRIAIATASTGLAATLLPGGRTVHSTFKVPLNIINSETPSCSIKKGTALSRVLQDASVLIVDEATLLHRKVIEAIDTTLKDIRSSSEVMGGLLTLRCGDFRQILPVIRQAIYLSPKRLCLFAAVTRAPSPNGCVYL</sequence>
<dbReference type="Proteomes" id="UP000762676">
    <property type="component" value="Unassembled WGS sequence"/>
</dbReference>
<dbReference type="GO" id="GO:0043139">
    <property type="term" value="F:5'-3' DNA helicase activity"/>
    <property type="evidence" value="ECO:0007669"/>
    <property type="project" value="UniProtKB-EC"/>
</dbReference>
<reference evidence="3 4" key="1">
    <citation type="journal article" date="2021" name="Elife">
        <title>Chloroplast acquisition without the gene transfer in kleptoplastic sea slugs, Plakobranchus ocellatus.</title>
        <authorList>
            <person name="Maeda T."/>
            <person name="Takahashi S."/>
            <person name="Yoshida T."/>
            <person name="Shimamura S."/>
            <person name="Takaki Y."/>
            <person name="Nagai Y."/>
            <person name="Toyoda A."/>
            <person name="Suzuki Y."/>
            <person name="Arimoto A."/>
            <person name="Ishii H."/>
            <person name="Satoh N."/>
            <person name="Nishiyama T."/>
            <person name="Hasebe M."/>
            <person name="Maruyama T."/>
            <person name="Minagawa J."/>
            <person name="Obokata J."/>
            <person name="Shigenobu S."/>
        </authorList>
    </citation>
    <scope>NUCLEOTIDE SEQUENCE [LARGE SCALE GENOMIC DNA]</scope>
</reference>
<dbReference type="InterPro" id="IPR027417">
    <property type="entry name" value="P-loop_NTPase"/>
</dbReference>
<dbReference type="GO" id="GO:0016787">
    <property type="term" value="F:hydrolase activity"/>
    <property type="evidence" value="ECO:0007669"/>
    <property type="project" value="UniProtKB-KW"/>
</dbReference>
<keyword evidence="1" id="KW-0067">ATP-binding</keyword>
<keyword evidence="1" id="KW-0227">DNA damage</keyword>
<keyword evidence="4" id="KW-1185">Reference proteome</keyword>
<feature type="non-terminal residue" evidence="3">
    <location>
        <position position="1"/>
    </location>
</feature>
<dbReference type="SUPFAM" id="SSF52540">
    <property type="entry name" value="P-loop containing nucleoside triphosphate hydrolases"/>
    <property type="match status" value="1"/>
</dbReference>
<dbReference type="EC" id="5.6.2.3" evidence="1"/>
<comment type="catalytic activity">
    <reaction evidence="1">
        <text>ATP + H2O = ADP + phosphate + H(+)</text>
        <dbReference type="Rhea" id="RHEA:13065"/>
        <dbReference type="ChEBI" id="CHEBI:15377"/>
        <dbReference type="ChEBI" id="CHEBI:15378"/>
        <dbReference type="ChEBI" id="CHEBI:30616"/>
        <dbReference type="ChEBI" id="CHEBI:43474"/>
        <dbReference type="ChEBI" id="CHEBI:456216"/>
        <dbReference type="EC" id="5.6.2.3"/>
    </reaction>
</comment>
<comment type="cofactor">
    <cofactor evidence="1">
        <name>Mg(2+)</name>
        <dbReference type="ChEBI" id="CHEBI:18420"/>
    </cofactor>
</comment>
<proteinExistence type="inferred from homology"/>
<name>A0AAV4EFK2_9GAST</name>
<evidence type="ECO:0000313" key="3">
    <source>
        <dbReference type="EMBL" id="GFR59555.1"/>
    </source>
</evidence>
<dbReference type="GO" id="GO:0000723">
    <property type="term" value="P:telomere maintenance"/>
    <property type="evidence" value="ECO:0007669"/>
    <property type="project" value="InterPro"/>
</dbReference>
<evidence type="ECO:0000259" key="2">
    <source>
        <dbReference type="SMART" id="SM00382"/>
    </source>
</evidence>
<keyword evidence="1" id="KW-0233">DNA recombination</keyword>
<dbReference type="SMART" id="SM00382">
    <property type="entry name" value="AAA"/>
    <property type="match status" value="1"/>
</dbReference>
<dbReference type="InterPro" id="IPR010285">
    <property type="entry name" value="DNA_helicase_pif1-like_DEAD"/>
</dbReference>
<dbReference type="PANTHER" id="PTHR10492">
    <property type="match status" value="1"/>
</dbReference>
<gene>
    <name evidence="3" type="ORF">ElyMa_005387700</name>
</gene>
<keyword evidence="1 3" id="KW-0347">Helicase</keyword>
<dbReference type="AlphaFoldDB" id="A0AAV4EFK2"/>
<dbReference type="InterPro" id="IPR003593">
    <property type="entry name" value="AAA+_ATPase"/>
</dbReference>
<feature type="domain" description="AAA+ ATPase" evidence="2">
    <location>
        <begin position="31"/>
        <end position="167"/>
    </location>
</feature>
<keyword evidence="1" id="KW-0378">Hydrolase</keyword>
<dbReference type="EMBL" id="BMAT01010722">
    <property type="protein sequence ID" value="GFR59555.1"/>
    <property type="molecule type" value="Genomic_DNA"/>
</dbReference>
<dbReference type="PANTHER" id="PTHR10492:SF57">
    <property type="entry name" value="ATP-DEPENDENT DNA HELICASE"/>
    <property type="match status" value="1"/>
</dbReference>
<dbReference type="GO" id="GO:0005524">
    <property type="term" value="F:ATP binding"/>
    <property type="evidence" value="ECO:0007669"/>
    <property type="project" value="UniProtKB-KW"/>
</dbReference>
<dbReference type="Pfam" id="PF05970">
    <property type="entry name" value="PIF1"/>
    <property type="match status" value="1"/>
</dbReference>
<comment type="caution">
    <text evidence="3">The sequence shown here is derived from an EMBL/GenBank/DDBJ whole genome shotgun (WGS) entry which is preliminary data.</text>
</comment>
<keyword evidence="1" id="KW-0234">DNA repair</keyword>
<organism evidence="3 4">
    <name type="scientific">Elysia marginata</name>
    <dbReference type="NCBI Taxonomy" id="1093978"/>
    <lineage>
        <taxon>Eukaryota</taxon>
        <taxon>Metazoa</taxon>
        <taxon>Spiralia</taxon>
        <taxon>Lophotrochozoa</taxon>
        <taxon>Mollusca</taxon>
        <taxon>Gastropoda</taxon>
        <taxon>Heterobranchia</taxon>
        <taxon>Euthyneura</taxon>
        <taxon>Panpulmonata</taxon>
        <taxon>Sacoglossa</taxon>
        <taxon>Placobranchoidea</taxon>
        <taxon>Plakobranchidae</taxon>
        <taxon>Elysia</taxon>
    </lineage>
</organism>
<evidence type="ECO:0000313" key="4">
    <source>
        <dbReference type="Proteomes" id="UP000762676"/>
    </source>
</evidence>